<keyword evidence="4" id="KW-1185">Reference proteome</keyword>
<evidence type="ECO:0000256" key="1">
    <source>
        <dbReference type="SAM" id="MobiDB-lite"/>
    </source>
</evidence>
<keyword evidence="2" id="KW-0812">Transmembrane</keyword>
<feature type="transmembrane region" description="Helical" evidence="2">
    <location>
        <begin position="152"/>
        <end position="178"/>
    </location>
</feature>
<feature type="region of interest" description="Disordered" evidence="1">
    <location>
        <begin position="1"/>
        <end position="21"/>
    </location>
</feature>
<dbReference type="EMBL" id="QWGT01000109">
    <property type="protein sequence ID" value="RIJ51471.1"/>
    <property type="molecule type" value="Genomic_DNA"/>
</dbReference>
<sequence>MTTDDTSAHHSAPPHADSDHGTRELLLGGCRAIAAGIVEVVTRRRRRVALSAALVVGVGTALLFRSLLIGADDTDGDETALAAALGLVLGSLAGAIPLTAWLTRASRRIGSATGAHPHWRDSALLKRSVDSRGRVTLAPGSAERVAVESRRAIASGAVGVPMSVILVVAALLATPVLLFSGVTAIQMLLVPFYALVSASTLYVQSLAAGRMALLRDAADAELALPESERSIAPPVDPPHGSRLP</sequence>
<feature type="transmembrane region" description="Helical" evidence="2">
    <location>
        <begin position="48"/>
        <end position="68"/>
    </location>
</feature>
<comment type="caution">
    <text evidence="3">The sequence shown here is derived from an EMBL/GenBank/DDBJ whole genome shotgun (WGS) entry which is preliminary data.</text>
</comment>
<dbReference type="Proteomes" id="UP000266484">
    <property type="component" value="Unassembled WGS sequence"/>
</dbReference>
<organism evidence="3 4">
    <name type="scientific">Clavibacter lycopersici</name>
    <dbReference type="NCBI Taxonomy" id="2301718"/>
    <lineage>
        <taxon>Bacteria</taxon>
        <taxon>Bacillati</taxon>
        <taxon>Actinomycetota</taxon>
        <taxon>Actinomycetes</taxon>
        <taxon>Micrococcales</taxon>
        <taxon>Microbacteriaceae</taxon>
        <taxon>Clavibacter</taxon>
    </lineage>
</organism>
<accession>A0A399TBI8</accession>
<dbReference type="OrthoDB" id="5126384at2"/>
<reference evidence="3 4" key="1">
    <citation type="submission" date="2018-08" db="EMBL/GenBank/DDBJ databases">
        <title>Genome Sequence of Clavibacter michiganensis Subspecies type strains, and the Atypical Peach-Colored Strains Isolated from Tomato.</title>
        <authorList>
            <person name="Osdaghi E."/>
            <person name="Portier P."/>
            <person name="Briand M."/>
            <person name="Jacques M.-A."/>
        </authorList>
    </citation>
    <scope>NUCLEOTIDE SEQUENCE [LARGE SCALE GENOMIC DNA]</scope>
    <source>
        <strain evidence="3 4">CFBP 8615</strain>
    </source>
</reference>
<evidence type="ECO:0000313" key="3">
    <source>
        <dbReference type="EMBL" id="RIJ51471.1"/>
    </source>
</evidence>
<keyword evidence="2" id="KW-0472">Membrane</keyword>
<gene>
    <name evidence="3" type="ORF">DZG00_08760</name>
</gene>
<keyword evidence="2" id="KW-1133">Transmembrane helix</keyword>
<feature type="region of interest" description="Disordered" evidence="1">
    <location>
        <begin position="225"/>
        <end position="244"/>
    </location>
</feature>
<evidence type="ECO:0000313" key="4">
    <source>
        <dbReference type="Proteomes" id="UP000266484"/>
    </source>
</evidence>
<dbReference type="RefSeq" id="WP_119381405.1">
    <property type="nucleotide sequence ID" value="NZ_QWGT01000109.1"/>
</dbReference>
<feature type="transmembrane region" description="Helical" evidence="2">
    <location>
        <begin position="184"/>
        <end position="203"/>
    </location>
</feature>
<proteinExistence type="predicted"/>
<name>A0A399TBI8_9MICO</name>
<dbReference type="AlphaFoldDB" id="A0A399TBI8"/>
<feature type="transmembrane region" description="Helical" evidence="2">
    <location>
        <begin position="80"/>
        <end position="102"/>
    </location>
</feature>
<protein>
    <submittedName>
        <fullName evidence="3">Uncharacterized protein</fullName>
    </submittedName>
</protein>
<evidence type="ECO:0000256" key="2">
    <source>
        <dbReference type="SAM" id="Phobius"/>
    </source>
</evidence>